<dbReference type="Pfam" id="PF01381">
    <property type="entry name" value="HTH_3"/>
    <property type="match status" value="1"/>
</dbReference>
<organism evidence="5 6">
    <name type="scientific">Streptomyces aidingensis</name>
    <dbReference type="NCBI Taxonomy" id="910347"/>
    <lineage>
        <taxon>Bacteria</taxon>
        <taxon>Bacillati</taxon>
        <taxon>Actinomycetota</taxon>
        <taxon>Actinomycetes</taxon>
        <taxon>Kitasatosporales</taxon>
        <taxon>Streptomycetaceae</taxon>
        <taxon>Streptomyces</taxon>
    </lineage>
</organism>
<dbReference type="InterPro" id="IPR001387">
    <property type="entry name" value="Cro/C1-type_HTH"/>
</dbReference>
<reference evidence="5 6" key="1">
    <citation type="submission" date="2016-10" db="EMBL/GenBank/DDBJ databases">
        <authorList>
            <person name="de Groot N.N."/>
        </authorList>
    </citation>
    <scope>NUCLEOTIDE SEQUENCE [LARGE SCALE GENOMIC DNA]</scope>
    <source>
        <strain evidence="5 6">CGMCC 4.5739</strain>
    </source>
</reference>
<proteinExistence type="predicted"/>
<dbReference type="PROSITE" id="PS50943">
    <property type="entry name" value="HTH_CROC1"/>
    <property type="match status" value="1"/>
</dbReference>
<evidence type="ECO:0000259" key="4">
    <source>
        <dbReference type="PROSITE" id="PS50943"/>
    </source>
</evidence>
<evidence type="ECO:0000256" key="1">
    <source>
        <dbReference type="ARBA" id="ARBA00023015"/>
    </source>
</evidence>
<keyword evidence="6" id="KW-1185">Reference proteome</keyword>
<dbReference type="GO" id="GO:0003700">
    <property type="term" value="F:DNA-binding transcription factor activity"/>
    <property type="evidence" value="ECO:0007669"/>
    <property type="project" value="TreeGrafter"/>
</dbReference>
<dbReference type="InterPro" id="IPR010982">
    <property type="entry name" value="Lambda_DNA-bd_dom_sf"/>
</dbReference>
<keyword evidence="3" id="KW-0804">Transcription</keyword>
<dbReference type="SUPFAM" id="SSF47413">
    <property type="entry name" value="lambda repressor-like DNA-binding domains"/>
    <property type="match status" value="1"/>
</dbReference>
<feature type="domain" description="HTH cro/C1-type" evidence="4">
    <location>
        <begin position="12"/>
        <end position="66"/>
    </location>
</feature>
<gene>
    <name evidence="5" type="ORF">SAMN05421773_11945</name>
</gene>
<evidence type="ECO:0000313" key="6">
    <source>
        <dbReference type="Proteomes" id="UP000199207"/>
    </source>
</evidence>
<dbReference type="Proteomes" id="UP000199207">
    <property type="component" value="Unassembled WGS sequence"/>
</dbReference>
<evidence type="ECO:0000313" key="5">
    <source>
        <dbReference type="EMBL" id="SFD56418.1"/>
    </source>
</evidence>
<dbReference type="InterPro" id="IPR050807">
    <property type="entry name" value="TransReg_Diox_bact_type"/>
</dbReference>
<evidence type="ECO:0000256" key="3">
    <source>
        <dbReference type="ARBA" id="ARBA00023163"/>
    </source>
</evidence>
<keyword evidence="1" id="KW-0805">Transcription regulation</keyword>
<dbReference type="PANTHER" id="PTHR46797">
    <property type="entry name" value="HTH-TYPE TRANSCRIPTIONAL REGULATOR"/>
    <property type="match status" value="1"/>
</dbReference>
<dbReference type="GO" id="GO:0005829">
    <property type="term" value="C:cytosol"/>
    <property type="evidence" value="ECO:0007669"/>
    <property type="project" value="TreeGrafter"/>
</dbReference>
<dbReference type="STRING" id="910347.SAMN05421773_11945"/>
<dbReference type="GO" id="GO:0003677">
    <property type="term" value="F:DNA binding"/>
    <property type="evidence" value="ECO:0007669"/>
    <property type="project" value="UniProtKB-KW"/>
</dbReference>
<dbReference type="OrthoDB" id="3420984at2"/>
<dbReference type="SMART" id="SM00530">
    <property type="entry name" value="HTH_XRE"/>
    <property type="match status" value="1"/>
</dbReference>
<name>A0A1I1TGZ1_9ACTN</name>
<sequence length="394" mass="43407">MVTKPLAPGANVARLRKERGWSQAKLARKAGVSLSLLSKVEVGDRTLTPSAAASLGHAMGVSMADILGPAPLTPSDESIMENLRNAMRDYDLPQMEAPPEGEVDAEIAQVNILRDNVNLSELMPILPPLLRKATALAVTLNDAHSWTALAEVYSAIYWLAARHRWMDLAEVAVSRERWASEQKRNPLSEAVAARDRAGTYLNFGDVENGLILIDRAIASAESRLSGDERDLAVGILNLRGMTLAGRLTDDKEAKREANRHIASALQLSARFNEEHRIQGCIFGPKNTFVHHLATLTDLRQQREALKLTEDLDSAMSGLPPTRVAPTYITAARAHLDVHNMESALQNLQKAWDTAPQLARIHPMWQEVLRVADSRHKRSNPRLNRLLKLSGIAAK</sequence>
<dbReference type="EMBL" id="FOLM01000019">
    <property type="protein sequence ID" value="SFD56418.1"/>
    <property type="molecule type" value="Genomic_DNA"/>
</dbReference>
<dbReference type="CDD" id="cd00093">
    <property type="entry name" value="HTH_XRE"/>
    <property type="match status" value="1"/>
</dbReference>
<evidence type="ECO:0000256" key="2">
    <source>
        <dbReference type="ARBA" id="ARBA00023125"/>
    </source>
</evidence>
<dbReference type="InterPro" id="IPR011990">
    <property type="entry name" value="TPR-like_helical_dom_sf"/>
</dbReference>
<dbReference type="Gene3D" id="1.10.260.40">
    <property type="entry name" value="lambda repressor-like DNA-binding domains"/>
    <property type="match status" value="1"/>
</dbReference>
<accession>A0A1I1TGZ1</accession>
<dbReference type="PANTHER" id="PTHR46797:SF23">
    <property type="entry name" value="HTH-TYPE TRANSCRIPTIONAL REGULATOR SUTR"/>
    <property type="match status" value="1"/>
</dbReference>
<dbReference type="RefSeq" id="WP_093841151.1">
    <property type="nucleotide sequence ID" value="NZ_FOLM01000019.1"/>
</dbReference>
<protein>
    <submittedName>
        <fullName evidence="5">Helix-turn-helix</fullName>
    </submittedName>
</protein>
<keyword evidence="2" id="KW-0238">DNA-binding</keyword>
<dbReference type="AlphaFoldDB" id="A0A1I1TGZ1"/>
<dbReference type="SUPFAM" id="SSF48452">
    <property type="entry name" value="TPR-like"/>
    <property type="match status" value="1"/>
</dbReference>